<dbReference type="EMBL" id="CAJPEV010002832">
    <property type="protein sequence ID" value="CAG0898172.1"/>
    <property type="molecule type" value="Genomic_DNA"/>
</dbReference>
<dbReference type="EMBL" id="LR902349">
    <property type="protein sequence ID" value="CAD7250398.1"/>
    <property type="molecule type" value="Genomic_DNA"/>
</dbReference>
<evidence type="ECO:0000313" key="2">
    <source>
        <dbReference type="Proteomes" id="UP000677054"/>
    </source>
</evidence>
<gene>
    <name evidence="1" type="ORF">DSTB1V02_LOCUS10174</name>
</gene>
<name>A0A7R9AA84_9CRUS</name>
<reference evidence="1" key="1">
    <citation type="submission" date="2020-11" db="EMBL/GenBank/DDBJ databases">
        <authorList>
            <person name="Tran Van P."/>
        </authorList>
    </citation>
    <scope>NUCLEOTIDE SEQUENCE</scope>
</reference>
<keyword evidence="2" id="KW-1185">Reference proteome</keyword>
<proteinExistence type="predicted"/>
<accession>A0A7R9AA84</accession>
<organism evidence="1">
    <name type="scientific">Darwinula stevensoni</name>
    <dbReference type="NCBI Taxonomy" id="69355"/>
    <lineage>
        <taxon>Eukaryota</taxon>
        <taxon>Metazoa</taxon>
        <taxon>Ecdysozoa</taxon>
        <taxon>Arthropoda</taxon>
        <taxon>Crustacea</taxon>
        <taxon>Oligostraca</taxon>
        <taxon>Ostracoda</taxon>
        <taxon>Podocopa</taxon>
        <taxon>Podocopida</taxon>
        <taxon>Darwinulocopina</taxon>
        <taxon>Darwinuloidea</taxon>
        <taxon>Darwinulidae</taxon>
        <taxon>Darwinula</taxon>
    </lineage>
</organism>
<sequence length="93" mass="10569">MRRYGFTLRCYHCGDAVECEGMWHEMTCEGDVQPGNSWYCGEYRDQNNVLQTVNCSEWNAAGCVTGPEGGFPDGWDVCFCDWDFCNAGDEKSR</sequence>
<protein>
    <submittedName>
        <fullName evidence="1">Uncharacterized protein</fullName>
    </submittedName>
</protein>
<evidence type="ECO:0000313" key="1">
    <source>
        <dbReference type="EMBL" id="CAD7250398.1"/>
    </source>
</evidence>
<dbReference type="Proteomes" id="UP000677054">
    <property type="component" value="Unassembled WGS sequence"/>
</dbReference>
<dbReference type="AlphaFoldDB" id="A0A7R9AA84"/>